<keyword evidence="4" id="KW-1003">Cell membrane</keyword>
<feature type="transmembrane region" description="Helical" evidence="13">
    <location>
        <begin position="48"/>
        <end position="70"/>
    </location>
</feature>
<dbReference type="EMBL" id="MFKU01000014">
    <property type="protein sequence ID" value="OGG48385.1"/>
    <property type="molecule type" value="Genomic_DNA"/>
</dbReference>
<dbReference type="Proteomes" id="UP000178815">
    <property type="component" value="Unassembled WGS sequence"/>
</dbReference>
<dbReference type="GO" id="GO:0008237">
    <property type="term" value="F:metallopeptidase activity"/>
    <property type="evidence" value="ECO:0007669"/>
    <property type="project" value="UniProtKB-KW"/>
</dbReference>
<gene>
    <name evidence="15" type="ORF">A2678_03035</name>
</gene>
<keyword evidence="10 13" id="KW-1133">Transmembrane helix</keyword>
<evidence type="ECO:0000256" key="9">
    <source>
        <dbReference type="ARBA" id="ARBA00022833"/>
    </source>
</evidence>
<comment type="cofactor">
    <cofactor evidence="1">
        <name>Zn(2+)</name>
        <dbReference type="ChEBI" id="CHEBI:29105"/>
    </cofactor>
</comment>
<evidence type="ECO:0000256" key="2">
    <source>
        <dbReference type="ARBA" id="ARBA00004651"/>
    </source>
</evidence>
<organism evidence="15 16">
    <name type="scientific">Candidatus Kaiserbacteria bacterium RIFCSPHIGHO2_01_FULL_53_31</name>
    <dbReference type="NCBI Taxonomy" id="1798481"/>
    <lineage>
        <taxon>Bacteria</taxon>
        <taxon>Candidatus Kaiseribacteriota</taxon>
    </lineage>
</organism>
<keyword evidence="5" id="KW-0645">Protease</keyword>
<comment type="subcellular location">
    <subcellularLocation>
        <location evidence="2">Cell membrane</location>
        <topology evidence="2">Multi-pass membrane protein</topology>
    </subcellularLocation>
</comment>
<evidence type="ECO:0000256" key="11">
    <source>
        <dbReference type="ARBA" id="ARBA00023049"/>
    </source>
</evidence>
<keyword evidence="12 13" id="KW-0472">Membrane</keyword>
<evidence type="ECO:0000313" key="15">
    <source>
        <dbReference type="EMBL" id="OGG48385.1"/>
    </source>
</evidence>
<dbReference type="Pfam" id="PF02163">
    <property type="entry name" value="Peptidase_M50"/>
    <property type="match status" value="1"/>
</dbReference>
<evidence type="ECO:0000259" key="14">
    <source>
        <dbReference type="Pfam" id="PF02163"/>
    </source>
</evidence>
<dbReference type="PANTHER" id="PTHR35864">
    <property type="entry name" value="ZINC METALLOPROTEASE MJ0611-RELATED"/>
    <property type="match status" value="1"/>
</dbReference>
<feature type="transmembrane region" description="Helical" evidence="13">
    <location>
        <begin position="179"/>
        <end position="205"/>
    </location>
</feature>
<evidence type="ECO:0000313" key="16">
    <source>
        <dbReference type="Proteomes" id="UP000178815"/>
    </source>
</evidence>
<dbReference type="AlphaFoldDB" id="A0A1F6CGR7"/>
<protein>
    <recommendedName>
        <fullName evidence="14">Peptidase M50 domain-containing protein</fullName>
    </recommendedName>
</protein>
<reference evidence="15 16" key="1">
    <citation type="journal article" date="2016" name="Nat. Commun.">
        <title>Thousands of microbial genomes shed light on interconnected biogeochemical processes in an aquifer system.</title>
        <authorList>
            <person name="Anantharaman K."/>
            <person name="Brown C.T."/>
            <person name="Hug L.A."/>
            <person name="Sharon I."/>
            <person name="Castelle C.J."/>
            <person name="Probst A.J."/>
            <person name="Thomas B.C."/>
            <person name="Singh A."/>
            <person name="Wilkins M.J."/>
            <person name="Karaoz U."/>
            <person name="Brodie E.L."/>
            <person name="Williams K.H."/>
            <person name="Hubbard S.S."/>
            <person name="Banfield J.F."/>
        </authorList>
    </citation>
    <scope>NUCLEOTIDE SEQUENCE [LARGE SCALE GENOMIC DNA]</scope>
</reference>
<evidence type="ECO:0000256" key="6">
    <source>
        <dbReference type="ARBA" id="ARBA00022692"/>
    </source>
</evidence>
<dbReference type="PANTHER" id="PTHR35864:SF1">
    <property type="entry name" value="ZINC METALLOPROTEASE YWHC-RELATED"/>
    <property type="match status" value="1"/>
</dbReference>
<dbReference type="CDD" id="cd06158">
    <property type="entry name" value="S2P-M50_like_1"/>
    <property type="match status" value="1"/>
</dbReference>
<feature type="domain" description="Peptidase M50" evidence="14">
    <location>
        <begin position="124"/>
        <end position="184"/>
    </location>
</feature>
<keyword evidence="11" id="KW-0482">Metalloprotease</keyword>
<evidence type="ECO:0000256" key="10">
    <source>
        <dbReference type="ARBA" id="ARBA00022989"/>
    </source>
</evidence>
<sequence length="213" mass="22705">MTTDAILALVVLILSIIAHEVAHGYAANSLGDPTARLQGRLTLNPIPHIDLMGSIVIPALLIFTGSPMLFGWAKPVPYNPYNLKNQRWGEALVAIAGSATNILLSILFGLVVRFGSIVGLNVAALSIAATISFVNLFLGLFNLIPFPPLDGFTTLRAALPWDVSSSLSRFENQIRGAGVFSLLIFLFVFSAVLAGPFFNLVLWLFGLVAGGSI</sequence>
<dbReference type="GO" id="GO:0005886">
    <property type="term" value="C:plasma membrane"/>
    <property type="evidence" value="ECO:0007669"/>
    <property type="project" value="UniProtKB-SubCell"/>
</dbReference>
<keyword evidence="6 13" id="KW-0812">Transmembrane</keyword>
<dbReference type="InterPro" id="IPR052348">
    <property type="entry name" value="Metallopeptidase_M50B"/>
</dbReference>
<keyword evidence="8" id="KW-0378">Hydrolase</keyword>
<dbReference type="InterPro" id="IPR044537">
    <property type="entry name" value="Rip2-like"/>
</dbReference>
<dbReference type="STRING" id="1798481.A2678_03035"/>
<feature type="transmembrane region" description="Helical" evidence="13">
    <location>
        <begin position="118"/>
        <end position="141"/>
    </location>
</feature>
<keyword evidence="9" id="KW-0862">Zinc</keyword>
<evidence type="ECO:0000256" key="5">
    <source>
        <dbReference type="ARBA" id="ARBA00022670"/>
    </source>
</evidence>
<evidence type="ECO:0000256" key="8">
    <source>
        <dbReference type="ARBA" id="ARBA00022801"/>
    </source>
</evidence>
<name>A0A1F6CGR7_9BACT</name>
<evidence type="ECO:0000256" key="12">
    <source>
        <dbReference type="ARBA" id="ARBA00023136"/>
    </source>
</evidence>
<evidence type="ECO:0000256" key="4">
    <source>
        <dbReference type="ARBA" id="ARBA00022475"/>
    </source>
</evidence>
<comment type="similarity">
    <text evidence="3">Belongs to the peptidase M50B family.</text>
</comment>
<comment type="caution">
    <text evidence="15">The sequence shown here is derived from an EMBL/GenBank/DDBJ whole genome shotgun (WGS) entry which is preliminary data.</text>
</comment>
<evidence type="ECO:0000256" key="1">
    <source>
        <dbReference type="ARBA" id="ARBA00001947"/>
    </source>
</evidence>
<dbReference type="InterPro" id="IPR008915">
    <property type="entry name" value="Peptidase_M50"/>
</dbReference>
<evidence type="ECO:0000256" key="3">
    <source>
        <dbReference type="ARBA" id="ARBA00007931"/>
    </source>
</evidence>
<dbReference type="GO" id="GO:0046872">
    <property type="term" value="F:metal ion binding"/>
    <property type="evidence" value="ECO:0007669"/>
    <property type="project" value="UniProtKB-KW"/>
</dbReference>
<keyword evidence="7" id="KW-0479">Metal-binding</keyword>
<proteinExistence type="inferred from homology"/>
<evidence type="ECO:0000256" key="13">
    <source>
        <dbReference type="SAM" id="Phobius"/>
    </source>
</evidence>
<accession>A0A1F6CGR7</accession>
<dbReference type="GO" id="GO:0006508">
    <property type="term" value="P:proteolysis"/>
    <property type="evidence" value="ECO:0007669"/>
    <property type="project" value="UniProtKB-KW"/>
</dbReference>
<feature type="transmembrane region" description="Helical" evidence="13">
    <location>
        <begin position="91"/>
        <end position="112"/>
    </location>
</feature>
<evidence type="ECO:0000256" key="7">
    <source>
        <dbReference type="ARBA" id="ARBA00022723"/>
    </source>
</evidence>